<evidence type="ECO:0000256" key="4">
    <source>
        <dbReference type="ARBA" id="ARBA00022692"/>
    </source>
</evidence>
<comment type="caution">
    <text evidence="12">The sequence shown here is derived from an EMBL/GenBank/DDBJ whole genome shotgun (WGS) entry which is preliminary data.</text>
</comment>
<accession>A0A512BFN5</accession>
<feature type="transmembrane region" description="Helical" evidence="11">
    <location>
        <begin position="5"/>
        <end position="22"/>
    </location>
</feature>
<evidence type="ECO:0000313" key="13">
    <source>
        <dbReference type="Proteomes" id="UP000321513"/>
    </source>
</evidence>
<dbReference type="NCBIfam" id="TIGR00494">
    <property type="entry name" value="crcB"/>
    <property type="match status" value="1"/>
</dbReference>
<evidence type="ECO:0000256" key="3">
    <source>
        <dbReference type="ARBA" id="ARBA00022519"/>
    </source>
</evidence>
<dbReference type="InterPro" id="IPR003691">
    <property type="entry name" value="FluC"/>
</dbReference>
<evidence type="ECO:0000313" key="12">
    <source>
        <dbReference type="EMBL" id="GEO10772.1"/>
    </source>
</evidence>
<evidence type="ECO:0000256" key="9">
    <source>
        <dbReference type="ARBA" id="ARBA00035120"/>
    </source>
</evidence>
<comment type="activity regulation">
    <text evidence="11">Na(+) is not transported, but it plays an essential structural role and its presence is essential for fluoride channel function.</text>
</comment>
<dbReference type="Proteomes" id="UP000321513">
    <property type="component" value="Unassembled WGS sequence"/>
</dbReference>
<comment type="catalytic activity">
    <reaction evidence="10">
        <text>fluoride(in) = fluoride(out)</text>
        <dbReference type="Rhea" id="RHEA:76159"/>
        <dbReference type="ChEBI" id="CHEBI:17051"/>
    </reaction>
    <physiologicalReaction direction="left-to-right" evidence="10">
        <dbReference type="Rhea" id="RHEA:76160"/>
    </physiologicalReaction>
</comment>
<dbReference type="PANTHER" id="PTHR28259">
    <property type="entry name" value="FLUORIDE EXPORT PROTEIN 1-RELATED"/>
    <property type="match status" value="1"/>
</dbReference>
<sequence>MKTNLILIGLGGALGSIVRYLVSLYVSKQFSSMAFPYGTFAVNVIGCVIIGIVYGMSERFHWLTPTLRLFLVTGFCGGFTTFSAFAYENLQLLQSSNYTGFALYTTLSFIVCIIAVFLGSLVVKIV</sequence>
<dbReference type="AlphaFoldDB" id="A0A512BFN5"/>
<evidence type="ECO:0000256" key="8">
    <source>
        <dbReference type="ARBA" id="ARBA00023303"/>
    </source>
</evidence>
<gene>
    <name evidence="11 12" type="primary">crcB</name>
    <name evidence="11" type="synonym">fluC</name>
    <name evidence="12" type="ORF">SAE01_32680</name>
</gene>
<protein>
    <recommendedName>
        <fullName evidence="11">Fluoride-specific ion channel FluC</fullName>
    </recommendedName>
</protein>
<evidence type="ECO:0000256" key="10">
    <source>
        <dbReference type="ARBA" id="ARBA00035585"/>
    </source>
</evidence>
<comment type="function">
    <text evidence="11">Fluoride-specific ion channel. Important for reducing fluoride concentration in the cell, thus reducing its toxicity.</text>
</comment>
<reference evidence="12 13" key="1">
    <citation type="submission" date="2019-07" db="EMBL/GenBank/DDBJ databases">
        <title>Whole genome shotgun sequence of Segetibacter aerophilus NBRC 106135.</title>
        <authorList>
            <person name="Hosoyama A."/>
            <person name="Uohara A."/>
            <person name="Ohji S."/>
            <person name="Ichikawa N."/>
        </authorList>
    </citation>
    <scope>NUCLEOTIDE SEQUENCE [LARGE SCALE GENOMIC DNA]</scope>
    <source>
        <strain evidence="12 13">NBRC 106135</strain>
    </source>
</reference>
<keyword evidence="8 11" id="KW-0407">Ion channel</keyword>
<dbReference type="Pfam" id="PF02537">
    <property type="entry name" value="CRCB"/>
    <property type="match status" value="1"/>
</dbReference>
<evidence type="ECO:0000256" key="11">
    <source>
        <dbReference type="HAMAP-Rule" id="MF_00454"/>
    </source>
</evidence>
<dbReference type="RefSeq" id="WP_147204890.1">
    <property type="nucleotide sequence ID" value="NZ_BJYT01000013.1"/>
</dbReference>
<feature type="transmembrane region" description="Helical" evidence="11">
    <location>
        <begin position="99"/>
        <end position="123"/>
    </location>
</feature>
<comment type="similarity">
    <text evidence="9 11">Belongs to the fluoride channel Fluc/FEX (TC 1.A.43) family.</text>
</comment>
<keyword evidence="11" id="KW-0915">Sodium</keyword>
<evidence type="ECO:0000256" key="2">
    <source>
        <dbReference type="ARBA" id="ARBA00022475"/>
    </source>
</evidence>
<feature type="transmembrane region" description="Helical" evidence="11">
    <location>
        <begin position="34"/>
        <end position="55"/>
    </location>
</feature>
<evidence type="ECO:0000256" key="5">
    <source>
        <dbReference type="ARBA" id="ARBA00022989"/>
    </source>
</evidence>
<feature type="binding site" evidence="11">
    <location>
        <position position="80"/>
    </location>
    <ligand>
        <name>Na(+)</name>
        <dbReference type="ChEBI" id="CHEBI:29101"/>
        <note>structural</note>
    </ligand>
</feature>
<dbReference type="GO" id="GO:0062054">
    <property type="term" value="F:fluoride channel activity"/>
    <property type="evidence" value="ECO:0007669"/>
    <property type="project" value="UniProtKB-UniRule"/>
</dbReference>
<keyword evidence="13" id="KW-1185">Reference proteome</keyword>
<keyword evidence="11" id="KW-0813">Transport</keyword>
<feature type="transmembrane region" description="Helical" evidence="11">
    <location>
        <begin position="67"/>
        <end position="87"/>
    </location>
</feature>
<comment type="subcellular location">
    <subcellularLocation>
        <location evidence="1 11">Cell membrane</location>
        <topology evidence="1 11">Multi-pass membrane protein</topology>
    </subcellularLocation>
</comment>
<dbReference type="GO" id="GO:0140114">
    <property type="term" value="P:cellular detoxification of fluoride"/>
    <property type="evidence" value="ECO:0007669"/>
    <property type="project" value="UniProtKB-UniRule"/>
</dbReference>
<keyword evidence="3" id="KW-0997">Cell inner membrane</keyword>
<dbReference type="EMBL" id="BJYT01000013">
    <property type="protein sequence ID" value="GEO10772.1"/>
    <property type="molecule type" value="Genomic_DNA"/>
</dbReference>
<keyword evidence="2 11" id="KW-1003">Cell membrane</keyword>
<dbReference type="PANTHER" id="PTHR28259:SF1">
    <property type="entry name" value="FLUORIDE EXPORT PROTEIN 1-RELATED"/>
    <property type="match status" value="1"/>
</dbReference>
<organism evidence="12 13">
    <name type="scientific">Segetibacter aerophilus</name>
    <dbReference type="NCBI Taxonomy" id="670293"/>
    <lineage>
        <taxon>Bacteria</taxon>
        <taxon>Pseudomonadati</taxon>
        <taxon>Bacteroidota</taxon>
        <taxon>Chitinophagia</taxon>
        <taxon>Chitinophagales</taxon>
        <taxon>Chitinophagaceae</taxon>
        <taxon>Segetibacter</taxon>
    </lineage>
</organism>
<keyword evidence="7 11" id="KW-0472">Membrane</keyword>
<keyword evidence="5 11" id="KW-1133">Transmembrane helix</keyword>
<dbReference type="OrthoDB" id="9815830at2"/>
<evidence type="ECO:0000256" key="6">
    <source>
        <dbReference type="ARBA" id="ARBA00023065"/>
    </source>
</evidence>
<feature type="binding site" evidence="11">
    <location>
        <position position="77"/>
    </location>
    <ligand>
        <name>Na(+)</name>
        <dbReference type="ChEBI" id="CHEBI:29101"/>
        <note>structural</note>
    </ligand>
</feature>
<keyword evidence="4 11" id="KW-0812">Transmembrane</keyword>
<name>A0A512BFN5_9BACT</name>
<dbReference type="HAMAP" id="MF_00454">
    <property type="entry name" value="FluC"/>
    <property type="match status" value="1"/>
</dbReference>
<proteinExistence type="inferred from homology"/>
<dbReference type="GO" id="GO:0046872">
    <property type="term" value="F:metal ion binding"/>
    <property type="evidence" value="ECO:0007669"/>
    <property type="project" value="UniProtKB-KW"/>
</dbReference>
<keyword evidence="6 11" id="KW-0406">Ion transport</keyword>
<keyword evidence="11" id="KW-0479">Metal-binding</keyword>
<evidence type="ECO:0000256" key="1">
    <source>
        <dbReference type="ARBA" id="ARBA00004651"/>
    </source>
</evidence>
<evidence type="ECO:0000256" key="7">
    <source>
        <dbReference type="ARBA" id="ARBA00023136"/>
    </source>
</evidence>
<dbReference type="GO" id="GO:0005886">
    <property type="term" value="C:plasma membrane"/>
    <property type="evidence" value="ECO:0007669"/>
    <property type="project" value="UniProtKB-SubCell"/>
</dbReference>